<sequence>MLWGCLSAKGPGRLIRVKERMNGAMYREILSDNLLPSARALKMKHGWIFQHDNDTKHTTRATKEWLRKKHFKTFVDHFQTAKAALSAATAQAAAQAALSVKDFAQKSFRLSMDIKLKAPLIIVPQNSSSQHALVMDLGLITVGNSFSLMPADGCPLPAVLEKMEVQLTQLKLSRTTLQPGSSHIEILQPGSSHIEILQPGSSHIEILQPINVDLLVTRNMAASWFTKIPGVQVQGILRSLKMSLGEEDLGVLMKILVENIGEGSETHSVDAKTQVAQERAGHPEQQVELSSNQTGSDSASHATNGALTENTVNVLLNFEIKEAAQLGINTKVRKFDTVATTFINQISLSCPEFKDSSGAALCLISSSGSGSELLKVQYFKADRSGPNFSSVYKNTEQMINVSPNEIPS</sequence>
<evidence type="ECO:0000313" key="3">
    <source>
        <dbReference type="EMBL" id="KAJ4923389.1"/>
    </source>
</evidence>
<dbReference type="InterPro" id="IPR056747">
    <property type="entry name" value="VPS13-like_M"/>
</dbReference>
<proteinExistence type="predicted"/>
<feature type="compositionally biased region" description="Polar residues" evidence="1">
    <location>
        <begin position="287"/>
        <end position="304"/>
    </location>
</feature>
<dbReference type="EMBL" id="JAPTMU010000033">
    <property type="protein sequence ID" value="KAJ4923389.1"/>
    <property type="molecule type" value="Genomic_DNA"/>
</dbReference>
<dbReference type="GO" id="GO:0003676">
    <property type="term" value="F:nucleic acid binding"/>
    <property type="evidence" value="ECO:0007669"/>
    <property type="project" value="InterPro"/>
</dbReference>
<keyword evidence="4" id="KW-1185">Reference proteome</keyword>
<dbReference type="InterPro" id="IPR036397">
    <property type="entry name" value="RNaseH_sf"/>
</dbReference>
<dbReference type="GO" id="GO:0007005">
    <property type="term" value="P:mitochondrion organization"/>
    <property type="evidence" value="ECO:0007669"/>
    <property type="project" value="TreeGrafter"/>
</dbReference>
<dbReference type="InterPro" id="IPR026847">
    <property type="entry name" value="VPS13"/>
</dbReference>
<dbReference type="GO" id="GO:0045053">
    <property type="term" value="P:protein retention in Golgi apparatus"/>
    <property type="evidence" value="ECO:0007669"/>
    <property type="project" value="TreeGrafter"/>
</dbReference>
<dbReference type="PANTHER" id="PTHR16166:SF125">
    <property type="entry name" value="INTERMEMBRANE LIPID TRANSFER PROTEIN VPS13C"/>
    <property type="match status" value="1"/>
</dbReference>
<comment type="caution">
    <text evidence="3">The sequence shown here is derived from an EMBL/GenBank/DDBJ whole genome shotgun (WGS) entry which is preliminary data.</text>
</comment>
<dbReference type="Pfam" id="PF25033">
    <property type="entry name" value="VPS13_M"/>
    <property type="match status" value="1"/>
</dbReference>
<reference evidence="3" key="1">
    <citation type="submission" date="2022-11" db="EMBL/GenBank/DDBJ databases">
        <title>Chromosome-level genome of Pogonophryne albipinna.</title>
        <authorList>
            <person name="Jo E."/>
        </authorList>
    </citation>
    <scope>NUCLEOTIDE SEQUENCE</scope>
    <source>
        <strain evidence="3">SGF0006</strain>
        <tissue evidence="3">Muscle</tissue>
    </source>
</reference>
<protein>
    <recommendedName>
        <fullName evidence="2">VPS13-like middle region domain-containing protein</fullName>
    </recommendedName>
</protein>
<dbReference type="GO" id="GO:0006623">
    <property type="term" value="P:protein targeting to vacuole"/>
    <property type="evidence" value="ECO:0007669"/>
    <property type="project" value="TreeGrafter"/>
</dbReference>
<dbReference type="AlphaFoldDB" id="A0AAD6ADW5"/>
<evidence type="ECO:0000256" key="1">
    <source>
        <dbReference type="SAM" id="MobiDB-lite"/>
    </source>
</evidence>
<name>A0AAD6ADW5_9TELE</name>
<accession>A0AAD6ADW5</accession>
<organism evidence="3 4">
    <name type="scientific">Pogonophryne albipinna</name>
    <dbReference type="NCBI Taxonomy" id="1090488"/>
    <lineage>
        <taxon>Eukaryota</taxon>
        <taxon>Metazoa</taxon>
        <taxon>Chordata</taxon>
        <taxon>Craniata</taxon>
        <taxon>Vertebrata</taxon>
        <taxon>Euteleostomi</taxon>
        <taxon>Actinopterygii</taxon>
        <taxon>Neopterygii</taxon>
        <taxon>Teleostei</taxon>
        <taxon>Neoteleostei</taxon>
        <taxon>Acanthomorphata</taxon>
        <taxon>Eupercaria</taxon>
        <taxon>Perciformes</taxon>
        <taxon>Notothenioidei</taxon>
        <taxon>Pogonophryne</taxon>
    </lineage>
</organism>
<dbReference type="Proteomes" id="UP001219934">
    <property type="component" value="Unassembled WGS sequence"/>
</dbReference>
<dbReference type="PANTHER" id="PTHR16166">
    <property type="entry name" value="VACUOLAR PROTEIN SORTING-ASSOCIATED PROTEIN VPS13"/>
    <property type="match status" value="1"/>
</dbReference>
<dbReference type="Gene3D" id="3.30.420.10">
    <property type="entry name" value="Ribonuclease H-like superfamily/Ribonuclease H"/>
    <property type="match status" value="1"/>
</dbReference>
<gene>
    <name evidence="3" type="ORF">JOQ06_000722</name>
</gene>
<feature type="region of interest" description="Disordered" evidence="1">
    <location>
        <begin position="267"/>
        <end position="304"/>
    </location>
</feature>
<feature type="domain" description="VPS13-like middle region" evidence="2">
    <location>
        <begin position="73"/>
        <end position="317"/>
    </location>
</feature>
<evidence type="ECO:0000313" key="4">
    <source>
        <dbReference type="Proteomes" id="UP001219934"/>
    </source>
</evidence>
<evidence type="ECO:0000259" key="2">
    <source>
        <dbReference type="Pfam" id="PF25033"/>
    </source>
</evidence>